<dbReference type="GO" id="GO:0016757">
    <property type="term" value="F:glycosyltransferase activity"/>
    <property type="evidence" value="ECO:0007669"/>
    <property type="project" value="UniProtKB-KW"/>
</dbReference>
<dbReference type="EMBL" id="MF101410">
    <property type="protein sequence ID" value="ARW59892.1"/>
    <property type="molecule type" value="Genomic_DNA"/>
</dbReference>
<keyword evidence="1" id="KW-0934">Plastid</keyword>
<organism evidence="1">
    <name type="scientific">Laurenciella marilzae</name>
    <dbReference type="NCBI Taxonomy" id="1413812"/>
    <lineage>
        <taxon>Eukaryota</taxon>
        <taxon>Rhodophyta</taxon>
        <taxon>Florideophyceae</taxon>
        <taxon>Rhodymeniophycidae</taxon>
        <taxon>Ceramiales</taxon>
        <taxon>Rhodomelaceae</taxon>
        <taxon>Laurencieae</taxon>
        <taxon>Laurenciella</taxon>
    </lineage>
</organism>
<keyword evidence="1" id="KW-0328">Glycosyltransferase</keyword>
<sequence>MQLKIYSISHPIIQILSNITTTEKKNPIISYCHYKNLGLLLMYEILRKYVKVQTIYIKLLYSTKQLKLTDYNDRYLVITDLSNNYEIISNVKTLIPNIEIVNISYINTIDKKNLTKHREAINEHTQIFILEEQLENIKIIDLITYLTSTQKIPIDNINLVCVKSKQTILKQIGNIYPNVKVYTTQILYNK</sequence>
<keyword evidence="1" id="KW-0150">Chloroplast</keyword>
<geneLocation type="chloroplast" evidence="1"/>
<name>A0A1Z1M1X0_9FLOR</name>
<dbReference type="InterPro" id="IPR029057">
    <property type="entry name" value="PRTase-like"/>
</dbReference>
<dbReference type="Gene3D" id="3.40.50.2020">
    <property type="match status" value="1"/>
</dbReference>
<dbReference type="AlphaFoldDB" id="A0A1Z1M1X0"/>
<dbReference type="GeneID" id="33348150"/>
<evidence type="ECO:0000313" key="1">
    <source>
        <dbReference type="EMBL" id="ARW59892.1"/>
    </source>
</evidence>
<accession>A0A1Z1M1X0</accession>
<dbReference type="RefSeq" id="YP_009391748.1">
    <property type="nucleotide sequence ID" value="NC_035259.1"/>
</dbReference>
<protein>
    <submittedName>
        <fullName evidence="1">Uracil phosphoribosyltransferase</fullName>
    </submittedName>
</protein>
<reference evidence="1" key="1">
    <citation type="journal article" date="2017" name="J. Phycol.">
        <title>Analysis of chloroplast genomes and a supermatrix inform reclassification of the Rhodomelaceae (Rhodophyta).</title>
        <authorList>
            <person name="Diaz-Tapia P."/>
            <person name="Maggs C.A."/>
            <person name="West J.A."/>
            <person name="Verbruggen H."/>
        </authorList>
    </citation>
    <scope>NUCLEOTIDE SEQUENCE</scope>
    <source>
        <strain evidence="1">HV1501</strain>
    </source>
</reference>
<proteinExistence type="predicted"/>
<keyword evidence="1" id="KW-0808">Transferase</keyword>
<gene>
    <name evidence="1" type="primary">upp</name>
</gene>